<dbReference type="Pfam" id="PF05769">
    <property type="entry name" value="SIKE"/>
    <property type="match status" value="1"/>
</dbReference>
<evidence type="ECO:0000313" key="4">
    <source>
        <dbReference type="EMBL" id="RZC38216.1"/>
    </source>
</evidence>
<evidence type="ECO:0000256" key="3">
    <source>
        <dbReference type="SAM" id="Coils"/>
    </source>
</evidence>
<name>A0A482VZN4_ASBVE</name>
<comment type="caution">
    <text evidence="4">The sequence shown here is derived from an EMBL/GenBank/DDBJ whole genome shotgun (WGS) entry which is preliminary data.</text>
</comment>
<evidence type="ECO:0000313" key="5">
    <source>
        <dbReference type="Proteomes" id="UP000292052"/>
    </source>
</evidence>
<gene>
    <name evidence="4" type="ORF">BDFB_010666</name>
</gene>
<dbReference type="Proteomes" id="UP000292052">
    <property type="component" value="Unassembled WGS sequence"/>
</dbReference>
<keyword evidence="2 3" id="KW-0175">Coiled coil</keyword>
<protein>
    <submittedName>
        <fullName evidence="4">FGFR1 oncogene partner 2-like</fullName>
    </submittedName>
</protein>
<dbReference type="PANTHER" id="PTHR12186">
    <property type="entry name" value="SIKE FAMILY MEMBER"/>
    <property type="match status" value="1"/>
</dbReference>
<dbReference type="OrthoDB" id="21214at2759"/>
<dbReference type="InterPro" id="IPR008555">
    <property type="entry name" value="SIKE"/>
</dbReference>
<dbReference type="PANTHER" id="PTHR12186:SF2">
    <property type="entry name" value="FGFR1 ONCOGENE PARTNER 2 HOMOLOG"/>
    <property type="match status" value="1"/>
</dbReference>
<evidence type="ECO:0000256" key="1">
    <source>
        <dbReference type="ARBA" id="ARBA00005537"/>
    </source>
</evidence>
<keyword evidence="5" id="KW-1185">Reference proteome</keyword>
<accession>A0A482VZN4</accession>
<comment type="similarity">
    <text evidence="1">Belongs to the SIKE family.</text>
</comment>
<organism evidence="4 5">
    <name type="scientific">Asbolus verrucosus</name>
    <name type="common">Desert ironclad beetle</name>
    <dbReference type="NCBI Taxonomy" id="1661398"/>
    <lineage>
        <taxon>Eukaryota</taxon>
        <taxon>Metazoa</taxon>
        <taxon>Ecdysozoa</taxon>
        <taxon>Arthropoda</taxon>
        <taxon>Hexapoda</taxon>
        <taxon>Insecta</taxon>
        <taxon>Pterygota</taxon>
        <taxon>Neoptera</taxon>
        <taxon>Endopterygota</taxon>
        <taxon>Coleoptera</taxon>
        <taxon>Polyphaga</taxon>
        <taxon>Cucujiformia</taxon>
        <taxon>Tenebrionidae</taxon>
        <taxon>Pimeliinae</taxon>
        <taxon>Asbolus</taxon>
    </lineage>
</organism>
<dbReference type="STRING" id="1661398.A0A482VZN4"/>
<reference evidence="4 5" key="1">
    <citation type="submission" date="2017-03" db="EMBL/GenBank/DDBJ databases">
        <title>Genome of the blue death feigning beetle - Asbolus verrucosus.</title>
        <authorList>
            <person name="Rider S.D."/>
        </authorList>
    </citation>
    <scope>NUCLEOTIDE SEQUENCE [LARGE SCALE GENOMIC DNA]</scope>
    <source>
        <strain evidence="4">Butters</strain>
        <tissue evidence="4">Head and leg muscle</tissue>
    </source>
</reference>
<dbReference type="AlphaFoldDB" id="A0A482VZN4"/>
<sequence>MSLTIQQIITDAKRLAGRLKERDTIADTLLNETNAITKKIDAMKQFQEEVDQLNEVANQKPHSQLIANIQKENRHLREIQQENRELRAALEDYQTTLEHIMTKYREHTTDEIYKTKLDFKSFQSKQYDEIIQQQAEKIQEMAAVMKKAALIDENSMVYNEEIIAMLKAENQGLREMLGIAFKHGSLINNKMEDKTIQTETCT</sequence>
<proteinExistence type="inferred from homology"/>
<feature type="coiled-coil region" evidence="3">
    <location>
        <begin position="36"/>
        <end position="103"/>
    </location>
</feature>
<evidence type="ECO:0000256" key="2">
    <source>
        <dbReference type="ARBA" id="ARBA00023054"/>
    </source>
</evidence>
<dbReference type="EMBL" id="QDEB01045369">
    <property type="protein sequence ID" value="RZC38216.1"/>
    <property type="molecule type" value="Genomic_DNA"/>
</dbReference>